<accession>A0ABS8P3J9</accession>
<evidence type="ECO:0000313" key="2">
    <source>
        <dbReference type="Proteomes" id="UP001199469"/>
    </source>
</evidence>
<gene>
    <name evidence="1" type="ORF">LQ327_05385</name>
</gene>
<organism evidence="1 2">
    <name type="scientific">Actinomycetospora endophytica</name>
    <dbReference type="NCBI Taxonomy" id="2291215"/>
    <lineage>
        <taxon>Bacteria</taxon>
        <taxon>Bacillati</taxon>
        <taxon>Actinomycetota</taxon>
        <taxon>Actinomycetes</taxon>
        <taxon>Pseudonocardiales</taxon>
        <taxon>Pseudonocardiaceae</taxon>
        <taxon>Actinomycetospora</taxon>
    </lineage>
</organism>
<dbReference type="Proteomes" id="UP001199469">
    <property type="component" value="Unassembled WGS sequence"/>
</dbReference>
<sequence length="221" mass="23211">MHDATRALLRLWDVTDDAVAHLGAEDWSLPLVPSGSPGAVAAAVLGTGGTDVTDLVTHLTGVHYAGPDRLREALAEAHERAERSALSSAPSGRVLEAQCLDMCLHTHDLYEALGIELDPDIACPAALEACRLVSEFVPRLLARSSPRPTCLHLLVRAWPGGPVEIDRTLRVGDGAAVPTAEVDADADAFLLLLSGRRPAGELAEQGRVAWSGRTAASLVGV</sequence>
<comment type="caution">
    <text evidence="1">The sequence shown here is derived from an EMBL/GenBank/DDBJ whole genome shotgun (WGS) entry which is preliminary data.</text>
</comment>
<name>A0ABS8P3J9_9PSEU</name>
<dbReference type="RefSeq" id="WP_230730487.1">
    <property type="nucleotide sequence ID" value="NZ_JAJNDB010000001.1"/>
</dbReference>
<evidence type="ECO:0000313" key="1">
    <source>
        <dbReference type="EMBL" id="MCD2192820.1"/>
    </source>
</evidence>
<evidence type="ECO:0008006" key="3">
    <source>
        <dbReference type="Google" id="ProtNLM"/>
    </source>
</evidence>
<keyword evidence="2" id="KW-1185">Reference proteome</keyword>
<proteinExistence type="predicted"/>
<dbReference type="EMBL" id="JAJNDB010000001">
    <property type="protein sequence ID" value="MCD2192820.1"/>
    <property type="molecule type" value="Genomic_DNA"/>
</dbReference>
<reference evidence="1 2" key="1">
    <citation type="submission" date="2021-11" db="EMBL/GenBank/DDBJ databases">
        <title>Draft genome sequence of Actinomycetospora sp. SF1 isolated from the rhizosphere soil.</title>
        <authorList>
            <person name="Duangmal K."/>
            <person name="Chantavorakit T."/>
        </authorList>
    </citation>
    <scope>NUCLEOTIDE SEQUENCE [LARGE SCALE GENOMIC DNA]</scope>
    <source>
        <strain evidence="1 2">TBRC 5722</strain>
    </source>
</reference>
<protein>
    <recommendedName>
        <fullName evidence="3">Mycothiol maleylpyruvate isomerase-like protein</fullName>
    </recommendedName>
</protein>